<reference evidence="5 6" key="1">
    <citation type="submission" date="2025-05" db="UniProtKB">
        <authorList>
            <consortium name="RefSeq"/>
        </authorList>
    </citation>
    <scope>IDENTIFICATION</scope>
</reference>
<evidence type="ECO:0000313" key="6">
    <source>
        <dbReference type="RefSeq" id="XP_005101987.1"/>
    </source>
</evidence>
<evidence type="ECO:0000259" key="3">
    <source>
        <dbReference type="Pfam" id="PF00685"/>
    </source>
</evidence>
<dbReference type="PANTHER" id="PTHR15723:SF0">
    <property type="entry name" value="CARBOHYDRATE SULFOTRANSFERASE 15"/>
    <property type="match status" value="1"/>
</dbReference>
<keyword evidence="4" id="KW-1185">Reference proteome</keyword>
<dbReference type="InterPro" id="IPR027417">
    <property type="entry name" value="P-loop_NTPase"/>
</dbReference>
<dbReference type="RefSeq" id="XP_005101986.1">
    <property type="nucleotide sequence ID" value="XM_005101929.2"/>
</dbReference>
<keyword evidence="2" id="KW-1133">Transmembrane helix</keyword>
<feature type="domain" description="Sulfotransferase" evidence="3">
    <location>
        <begin position="264"/>
        <end position="514"/>
    </location>
</feature>
<proteinExistence type="predicted"/>
<evidence type="ECO:0000256" key="1">
    <source>
        <dbReference type="SAM" id="MobiDB-lite"/>
    </source>
</evidence>
<evidence type="ECO:0000256" key="2">
    <source>
        <dbReference type="SAM" id="Phobius"/>
    </source>
</evidence>
<feature type="transmembrane region" description="Helical" evidence="2">
    <location>
        <begin position="12"/>
        <end position="30"/>
    </location>
</feature>
<sequence length="561" mass="64334">MRSLRCSVRVAFLSVLLLVVFVLLTSYLYLGSSSIATLVTPAFPTVHYEGQQQVVREGGELLSRSDLRNNVENTLEEDRLPAGFEADVRSKSYKVYVEPVTDKKSSQQKGEKRKLKNAGINSWESTFSNVSTKGDKTAGRSSGGKGSNFKAQISQVAGLLSQDGTRKSLLERKVDPKLLQSQIRLLVAAMMSKSTMLDEPARTPTCMGETEPTEVEDLLCIPKPEYLPGIKNPCWFSSTTAEPSPQAEDLKLRQRLRCLPYFHLLGVGKSGTTDLWNRLMWHPHIVSNHGVLHKEALWWAWRRYGFTGYRRSKVQDFNTYVDIFNNTARQVQRSLEQDTHYHKLLITGDGSPPDFWDFRGWRNISQNRGLANPQVITPHLMKHFYDKPKFILLFKDPVDRLYSDYFFVGGGLTSLDFHNDILATIDMLASCVKILGLQRCFYDPKLYQRLPVRLPFACYSVFMREWLRVFPKENFLFLKTEDYAKNPQETLKEVINFLDLAPLDEKTLQTIAEEDRSRVTVQKHEAGPMMEETKVILRQLLGPCSEQLRSLLHMDKFRWDG</sequence>
<dbReference type="InterPro" id="IPR052654">
    <property type="entry name" value="CS_Sulfotransferase"/>
</dbReference>
<dbReference type="Pfam" id="PF00685">
    <property type="entry name" value="Sulfotransfer_1"/>
    <property type="match status" value="1"/>
</dbReference>
<gene>
    <name evidence="5 6" type="primary">LOC101859494</name>
</gene>
<name>A0ABM0JUS5_APLCA</name>
<feature type="region of interest" description="Disordered" evidence="1">
    <location>
        <begin position="126"/>
        <end position="148"/>
    </location>
</feature>
<dbReference type="InterPro" id="IPR000863">
    <property type="entry name" value="Sulfotransferase_dom"/>
</dbReference>
<evidence type="ECO:0000313" key="4">
    <source>
        <dbReference type="Proteomes" id="UP000694888"/>
    </source>
</evidence>
<dbReference type="Proteomes" id="UP000694888">
    <property type="component" value="Unplaced"/>
</dbReference>
<keyword evidence="2" id="KW-0472">Membrane</keyword>
<dbReference type="RefSeq" id="XP_005101987.1">
    <property type="nucleotide sequence ID" value="XM_005101930.2"/>
</dbReference>
<dbReference type="PANTHER" id="PTHR15723">
    <property type="entry name" value="CARBOHYDRATE SULFOTRANSFERASE 15"/>
    <property type="match status" value="1"/>
</dbReference>
<dbReference type="SUPFAM" id="SSF52540">
    <property type="entry name" value="P-loop containing nucleoside triphosphate hydrolases"/>
    <property type="match status" value="1"/>
</dbReference>
<dbReference type="GeneID" id="101859494"/>
<accession>A0ABM0JUS5</accession>
<evidence type="ECO:0000313" key="5">
    <source>
        <dbReference type="RefSeq" id="XP_005101986.1"/>
    </source>
</evidence>
<dbReference type="Gene3D" id="3.40.50.300">
    <property type="entry name" value="P-loop containing nucleotide triphosphate hydrolases"/>
    <property type="match status" value="1"/>
</dbReference>
<keyword evidence="2" id="KW-0812">Transmembrane</keyword>
<organism evidence="4 5">
    <name type="scientific">Aplysia californica</name>
    <name type="common">California sea hare</name>
    <dbReference type="NCBI Taxonomy" id="6500"/>
    <lineage>
        <taxon>Eukaryota</taxon>
        <taxon>Metazoa</taxon>
        <taxon>Spiralia</taxon>
        <taxon>Lophotrochozoa</taxon>
        <taxon>Mollusca</taxon>
        <taxon>Gastropoda</taxon>
        <taxon>Heterobranchia</taxon>
        <taxon>Euthyneura</taxon>
        <taxon>Tectipleura</taxon>
        <taxon>Aplysiida</taxon>
        <taxon>Aplysioidea</taxon>
        <taxon>Aplysiidae</taxon>
        <taxon>Aplysia</taxon>
    </lineage>
</organism>
<protein>
    <submittedName>
        <fullName evidence="5 6">Carbohydrate sulfotransferase 15</fullName>
    </submittedName>
</protein>